<dbReference type="RefSeq" id="WP_139675452.1">
    <property type="nucleotide sequence ID" value="NZ_VDMN01000001.1"/>
</dbReference>
<evidence type="ECO:0000259" key="1">
    <source>
        <dbReference type="Pfam" id="PF21834"/>
    </source>
</evidence>
<dbReference type="InterPro" id="IPR054189">
    <property type="entry name" value="DUF6894"/>
</dbReference>
<protein>
    <recommendedName>
        <fullName evidence="1">DUF6894 domain-containing protein</fullName>
    </recommendedName>
</protein>
<dbReference type="Proteomes" id="UP000311605">
    <property type="component" value="Unassembled WGS sequence"/>
</dbReference>
<name>A0A5C4XSA7_9HYPH</name>
<proteinExistence type="predicted"/>
<feature type="domain" description="DUF6894" evidence="1">
    <location>
        <begin position="8"/>
        <end position="75"/>
    </location>
</feature>
<keyword evidence="3" id="KW-1185">Reference proteome</keyword>
<sequence>MEKALPTYRFNFHSANTIKKDHTGQDLASDFAAFEEGVAAAREIVSQRVRIGEPLGRDAYEVLDEWGQVVHIITLRSVVNLG</sequence>
<dbReference type="EMBL" id="VDMN01000001">
    <property type="protein sequence ID" value="TNM66222.1"/>
    <property type="molecule type" value="Genomic_DNA"/>
</dbReference>
<evidence type="ECO:0000313" key="3">
    <source>
        <dbReference type="Proteomes" id="UP000311605"/>
    </source>
</evidence>
<accession>A0A5C4XSA7</accession>
<gene>
    <name evidence="2" type="ORF">FHP24_08465</name>
</gene>
<reference evidence="2 3" key="1">
    <citation type="submission" date="2019-06" db="EMBL/GenBank/DDBJ databases">
        <title>The draft genome of Rhizobium smilacinae PTYR-5.</title>
        <authorList>
            <person name="Liu L."/>
            <person name="Li L."/>
            <person name="Zhang X."/>
        </authorList>
    </citation>
    <scope>NUCLEOTIDE SEQUENCE [LARGE SCALE GENOMIC DNA]</scope>
    <source>
        <strain evidence="2 3">PTYR-5</strain>
    </source>
</reference>
<dbReference type="Pfam" id="PF21834">
    <property type="entry name" value="DUF6894"/>
    <property type="match status" value="1"/>
</dbReference>
<comment type="caution">
    <text evidence="2">The sequence shown here is derived from an EMBL/GenBank/DDBJ whole genome shotgun (WGS) entry which is preliminary data.</text>
</comment>
<organism evidence="2 3">
    <name type="scientific">Aliirhizobium smilacinae</name>
    <dbReference type="NCBI Taxonomy" id="1395944"/>
    <lineage>
        <taxon>Bacteria</taxon>
        <taxon>Pseudomonadati</taxon>
        <taxon>Pseudomonadota</taxon>
        <taxon>Alphaproteobacteria</taxon>
        <taxon>Hyphomicrobiales</taxon>
        <taxon>Rhizobiaceae</taxon>
        <taxon>Aliirhizobium</taxon>
    </lineage>
</organism>
<dbReference type="AlphaFoldDB" id="A0A5C4XSA7"/>
<evidence type="ECO:0000313" key="2">
    <source>
        <dbReference type="EMBL" id="TNM66222.1"/>
    </source>
</evidence>